<accession>A0A517ZCC8</accession>
<feature type="binding site" evidence="14">
    <location>
        <begin position="133"/>
        <end position="136"/>
    </location>
    <ligand>
        <name>GTP</name>
        <dbReference type="ChEBI" id="CHEBI:37565"/>
        <label>1</label>
    </ligand>
</feature>
<keyword evidence="5" id="KW-0997">Cell inner membrane</keyword>
<feature type="binding site" evidence="14">
    <location>
        <begin position="68"/>
        <end position="71"/>
    </location>
    <ligand>
        <name>GTP</name>
        <dbReference type="ChEBI" id="CHEBI:37565"/>
        <label>1</label>
    </ligand>
</feature>
<proteinExistence type="inferred from homology"/>
<evidence type="ECO:0000256" key="1">
    <source>
        <dbReference type="ARBA" id="ARBA00004429"/>
    </source>
</evidence>
<evidence type="ECO:0000256" key="11">
    <source>
        <dbReference type="ARBA" id="ARBA00023134"/>
    </source>
</evidence>
<feature type="transmembrane region" description="Helical" evidence="16">
    <location>
        <begin position="353"/>
        <end position="382"/>
    </location>
</feature>
<evidence type="ECO:0000256" key="5">
    <source>
        <dbReference type="ARBA" id="ARBA00022519"/>
    </source>
</evidence>
<feature type="transmembrane region" description="Helical" evidence="16">
    <location>
        <begin position="474"/>
        <end position="494"/>
    </location>
</feature>
<dbReference type="RefSeq" id="WP_145371211.1">
    <property type="nucleotide sequence ID" value="NZ_CP036275.1"/>
</dbReference>
<dbReference type="InterPro" id="IPR027417">
    <property type="entry name" value="P-loop_NTPase"/>
</dbReference>
<feature type="binding site" evidence="15">
    <location>
        <position position="36"/>
    </location>
    <ligand>
        <name>Mg(2+)</name>
        <dbReference type="ChEBI" id="CHEBI:18420"/>
        <label>2</label>
    </ligand>
</feature>
<dbReference type="Pfam" id="PF02421">
    <property type="entry name" value="FeoB_N"/>
    <property type="match status" value="1"/>
</dbReference>
<dbReference type="InterPro" id="IPR050860">
    <property type="entry name" value="FeoB_GTPase"/>
</dbReference>
<keyword evidence="3" id="KW-1003">Cell membrane</keyword>
<evidence type="ECO:0000256" key="15">
    <source>
        <dbReference type="PIRSR" id="PIRSR603373-2"/>
    </source>
</evidence>
<dbReference type="SUPFAM" id="SSF52540">
    <property type="entry name" value="P-loop containing nucleoside triphosphate hydrolases"/>
    <property type="match status" value="1"/>
</dbReference>
<evidence type="ECO:0000313" key="19">
    <source>
        <dbReference type="Proteomes" id="UP000320496"/>
    </source>
</evidence>
<evidence type="ECO:0000256" key="3">
    <source>
        <dbReference type="ARBA" id="ARBA00022475"/>
    </source>
</evidence>
<dbReference type="PROSITE" id="PS51711">
    <property type="entry name" value="G_FEOB"/>
    <property type="match status" value="1"/>
</dbReference>
<dbReference type="OrthoDB" id="9809127at2"/>
<keyword evidence="12 16" id="KW-0472">Membrane</keyword>
<dbReference type="NCBIfam" id="TIGR00437">
    <property type="entry name" value="feoB"/>
    <property type="match status" value="1"/>
</dbReference>
<dbReference type="EMBL" id="CP036275">
    <property type="protein sequence ID" value="QDU40090.1"/>
    <property type="molecule type" value="Genomic_DNA"/>
</dbReference>
<feature type="binding site" evidence="14">
    <location>
        <begin position="47"/>
        <end position="51"/>
    </location>
    <ligand>
        <name>GTP</name>
        <dbReference type="ChEBI" id="CHEBI:37565"/>
        <label>1</label>
    </ligand>
</feature>
<feature type="binding site" evidence="15">
    <location>
        <position position="34"/>
    </location>
    <ligand>
        <name>Mg(2+)</name>
        <dbReference type="ChEBI" id="CHEBI:18420"/>
        <label>2</label>
    </ligand>
</feature>
<dbReference type="InterPro" id="IPR005225">
    <property type="entry name" value="Small_GTP-bd"/>
</dbReference>
<dbReference type="GO" id="GO:0005886">
    <property type="term" value="C:plasma membrane"/>
    <property type="evidence" value="ECO:0007669"/>
    <property type="project" value="UniProtKB-SubCell"/>
</dbReference>
<evidence type="ECO:0000256" key="6">
    <source>
        <dbReference type="ARBA" id="ARBA00022692"/>
    </source>
</evidence>
<evidence type="ECO:0000313" key="18">
    <source>
        <dbReference type="EMBL" id="QDU40090.1"/>
    </source>
</evidence>
<dbReference type="PANTHER" id="PTHR43185">
    <property type="entry name" value="FERROUS IRON TRANSPORT PROTEIN B"/>
    <property type="match status" value="1"/>
</dbReference>
<dbReference type="FunFam" id="3.40.50.300:FF:000426">
    <property type="entry name" value="Ferrous iron transport protein B"/>
    <property type="match status" value="1"/>
</dbReference>
<evidence type="ECO:0000256" key="16">
    <source>
        <dbReference type="RuleBase" id="RU362098"/>
    </source>
</evidence>
<dbReference type="NCBIfam" id="TIGR00231">
    <property type="entry name" value="small_GTP"/>
    <property type="match status" value="1"/>
</dbReference>
<dbReference type="PRINTS" id="PR00326">
    <property type="entry name" value="GTP1OBG"/>
</dbReference>
<organism evidence="18 19">
    <name type="scientific">Maioricimonas rarisocia</name>
    <dbReference type="NCBI Taxonomy" id="2528026"/>
    <lineage>
        <taxon>Bacteria</taxon>
        <taxon>Pseudomonadati</taxon>
        <taxon>Planctomycetota</taxon>
        <taxon>Planctomycetia</taxon>
        <taxon>Planctomycetales</taxon>
        <taxon>Planctomycetaceae</taxon>
        <taxon>Maioricimonas</taxon>
    </lineage>
</organism>
<reference evidence="18 19" key="1">
    <citation type="submission" date="2019-02" db="EMBL/GenBank/DDBJ databases">
        <title>Deep-cultivation of Planctomycetes and their phenomic and genomic characterization uncovers novel biology.</title>
        <authorList>
            <person name="Wiegand S."/>
            <person name="Jogler M."/>
            <person name="Boedeker C."/>
            <person name="Pinto D."/>
            <person name="Vollmers J."/>
            <person name="Rivas-Marin E."/>
            <person name="Kohn T."/>
            <person name="Peeters S.H."/>
            <person name="Heuer A."/>
            <person name="Rast P."/>
            <person name="Oberbeckmann S."/>
            <person name="Bunk B."/>
            <person name="Jeske O."/>
            <person name="Meyerdierks A."/>
            <person name="Storesund J.E."/>
            <person name="Kallscheuer N."/>
            <person name="Luecker S."/>
            <person name="Lage O.M."/>
            <person name="Pohl T."/>
            <person name="Merkel B.J."/>
            <person name="Hornburger P."/>
            <person name="Mueller R.-W."/>
            <person name="Bruemmer F."/>
            <person name="Labrenz M."/>
            <person name="Spormann A.M."/>
            <person name="Op den Camp H."/>
            <person name="Overmann J."/>
            <person name="Amann R."/>
            <person name="Jetten M.S.M."/>
            <person name="Mascher T."/>
            <person name="Medema M.H."/>
            <person name="Devos D.P."/>
            <person name="Kaster A.-K."/>
            <person name="Ovreas L."/>
            <person name="Rohde M."/>
            <person name="Galperin M.Y."/>
            <person name="Jogler C."/>
        </authorList>
    </citation>
    <scope>NUCLEOTIDE SEQUENCE [LARGE SCALE GENOMIC DNA]</scope>
    <source>
        <strain evidence="18 19">Mal4</strain>
    </source>
</reference>
<keyword evidence="11 14" id="KW-0342">GTP-binding</keyword>
<dbReference type="Pfam" id="PF07670">
    <property type="entry name" value="Gate"/>
    <property type="match status" value="2"/>
</dbReference>
<dbReference type="PANTHER" id="PTHR43185:SF1">
    <property type="entry name" value="FE(2+) TRANSPORTER FEOB"/>
    <property type="match status" value="1"/>
</dbReference>
<feature type="transmembrane region" description="Helical" evidence="16">
    <location>
        <begin position="679"/>
        <end position="700"/>
    </location>
</feature>
<feature type="binding site" evidence="15">
    <location>
        <position position="37"/>
    </location>
    <ligand>
        <name>Mg(2+)</name>
        <dbReference type="ChEBI" id="CHEBI:18420"/>
        <label>2</label>
    </ligand>
</feature>
<keyword evidence="15" id="KW-0479">Metal-binding</keyword>
<comment type="similarity">
    <text evidence="16">Belongs to the TRAFAC class TrmE-Era-EngA-EngB-Septin-like GTPase superfamily. FeoB GTPase (TC 9.A.8) family.</text>
</comment>
<keyword evidence="2 16" id="KW-0813">Transport</keyword>
<dbReference type="CDD" id="cd01879">
    <property type="entry name" value="FeoB"/>
    <property type="match status" value="1"/>
</dbReference>
<dbReference type="GO" id="GO:0046872">
    <property type="term" value="F:metal ion binding"/>
    <property type="evidence" value="ECO:0007669"/>
    <property type="project" value="UniProtKB-KW"/>
</dbReference>
<dbReference type="InterPro" id="IPR003373">
    <property type="entry name" value="Fe2_transport_prot-B"/>
</dbReference>
<evidence type="ECO:0000256" key="7">
    <source>
        <dbReference type="ARBA" id="ARBA00022741"/>
    </source>
</evidence>
<keyword evidence="19" id="KW-1185">Reference proteome</keyword>
<gene>
    <name evidence="18" type="primary">feoB</name>
    <name evidence="18" type="ORF">Mal4_44440</name>
</gene>
<keyword evidence="6 16" id="KW-0812">Transmembrane</keyword>
<dbReference type="GO" id="GO:0015093">
    <property type="term" value="F:ferrous iron transmembrane transporter activity"/>
    <property type="evidence" value="ECO:0007669"/>
    <property type="project" value="UniProtKB-UniRule"/>
</dbReference>
<keyword evidence="9 16" id="KW-0408">Iron</keyword>
<feature type="transmembrane region" description="Helical" evidence="16">
    <location>
        <begin position="302"/>
        <end position="323"/>
    </location>
</feature>
<evidence type="ECO:0000256" key="9">
    <source>
        <dbReference type="ARBA" id="ARBA00023004"/>
    </source>
</evidence>
<protein>
    <recommendedName>
        <fullName evidence="13 16">Ferrous iron transport protein B</fullName>
    </recommendedName>
</protein>
<comment type="subcellular location">
    <subcellularLocation>
        <location evidence="1 16">Cell inner membrane</location>
        <topology evidence="1 16">Multi-pass membrane protein</topology>
    </subcellularLocation>
</comment>
<evidence type="ECO:0000259" key="17">
    <source>
        <dbReference type="PROSITE" id="PS51711"/>
    </source>
</evidence>
<feature type="transmembrane region" description="Helical" evidence="16">
    <location>
        <begin position="437"/>
        <end position="462"/>
    </location>
</feature>
<evidence type="ECO:0000256" key="4">
    <source>
        <dbReference type="ARBA" id="ARBA00022496"/>
    </source>
</evidence>
<evidence type="ECO:0000256" key="12">
    <source>
        <dbReference type="ARBA" id="ARBA00023136"/>
    </source>
</evidence>
<keyword evidence="10" id="KW-0406">Ion transport</keyword>
<keyword evidence="7 14" id="KW-0547">Nucleotide-binding</keyword>
<evidence type="ECO:0000256" key="10">
    <source>
        <dbReference type="ARBA" id="ARBA00023065"/>
    </source>
</evidence>
<dbReference type="GO" id="GO:0005525">
    <property type="term" value="F:GTP binding"/>
    <property type="evidence" value="ECO:0007669"/>
    <property type="project" value="UniProtKB-KW"/>
</dbReference>
<feature type="binding site" evidence="15">
    <location>
        <position position="33"/>
    </location>
    <ligand>
        <name>Mg(2+)</name>
        <dbReference type="ChEBI" id="CHEBI:18420"/>
        <label>2</label>
    </ligand>
</feature>
<comment type="function">
    <text evidence="16">Probable transporter of a GTP-driven Fe(2+) uptake system.</text>
</comment>
<dbReference type="KEGG" id="mri:Mal4_44440"/>
<keyword evidence="4 16" id="KW-0410">Iron transport</keyword>
<feature type="binding site" evidence="14">
    <location>
        <begin position="162"/>
        <end position="164"/>
    </location>
    <ligand>
        <name>GTP</name>
        <dbReference type="ChEBI" id="CHEBI:37565"/>
        <label>1</label>
    </ligand>
</feature>
<evidence type="ECO:0000256" key="8">
    <source>
        <dbReference type="ARBA" id="ARBA00022989"/>
    </source>
</evidence>
<feature type="binding site" evidence="14">
    <location>
        <begin position="22"/>
        <end position="29"/>
    </location>
    <ligand>
        <name>GTP</name>
        <dbReference type="ChEBI" id="CHEBI:37565"/>
        <label>1</label>
    </ligand>
</feature>
<feature type="transmembrane region" description="Helical" evidence="16">
    <location>
        <begin position="707"/>
        <end position="731"/>
    </location>
</feature>
<dbReference type="InterPro" id="IPR011640">
    <property type="entry name" value="Fe2_transport_prot_B_C"/>
</dbReference>
<feature type="transmembrane region" description="Helical" evidence="16">
    <location>
        <begin position="532"/>
        <end position="553"/>
    </location>
</feature>
<dbReference type="Gene3D" id="3.40.50.300">
    <property type="entry name" value="P-loop containing nucleotide triphosphate hydrolases"/>
    <property type="match status" value="1"/>
</dbReference>
<evidence type="ECO:0000256" key="14">
    <source>
        <dbReference type="PIRSR" id="PIRSR603373-1"/>
    </source>
</evidence>
<sequence length="737" mass="81304">MSATAPSPESAATDQLTVVLIGNPNTGKSTLFNALSGMQARIGNFPGVTVEKKTGRYRDKQGEITLVDLPGTYSLSPRSADEMVSVDVMLGRVPDVGRPDAVVCIVDASNLERNLYLFSQVRDLDIPVVLVLNMWDLATRRGVTIDVDALRERLGVPIVTTSAHRRHGMDELRSAIREAAARERIAPDRVFPQTFYEEVERLQGWLTERDREGVPTYLLERMLFDIGGESEHRFAQSTSDELPAYLQEARARLAENGCRVPAAETKHRYAWIREQLDGIVTRTETDTLTASDRIDRVITHRVWGLLFFAGLMFLVFQAIYNWAGPFMELIEGGQEIVAGTIQGAMPPGMLRSLLIDGVVAGVGGVIVFLPQICFLFLFIAILEDCGYMARAAFLMDKLMTRLGLSGKSFVPLMSSFACAIPGVMATRVIENRRDRMVTILVAPLMSCSARLPVYLLLIATFVPATALGGWGQGLALFAMHLVGALVAIPVAWILRKTFFKGETPPFVMELPAYKWPSPRVVLHRVYDRGMAFVTRAGTLIFCTTVLVWAAGYFPGDHTELQAVTAEIEQLEEAAPLDEAGEERLAELAQAQQRLSGQLIETSYLGRIGHAIEPVVRPLGWDWRIGVGAIASFPAREVIIATLGTIYSLGGDVDEEDPGLRQSIRNATWPDGRPVYNVPVAFSIMVFFALCAQCAATLMVIRRETNSWGWPIFTFTYMTLLAYVAALATYQIGMLLMA</sequence>
<name>A0A517ZCC8_9PLAN</name>
<evidence type="ECO:0000256" key="13">
    <source>
        <dbReference type="NCBIfam" id="TIGR00437"/>
    </source>
</evidence>
<feature type="domain" description="FeoB-type G" evidence="17">
    <location>
        <begin position="15"/>
        <end position="182"/>
    </location>
</feature>
<comment type="caution">
    <text evidence="16">Lacks conserved residue(s) required for the propagation of feature annotation.</text>
</comment>
<dbReference type="InterPro" id="IPR030389">
    <property type="entry name" value="G_FEOB_dom"/>
</dbReference>
<dbReference type="InterPro" id="IPR006073">
    <property type="entry name" value="GTP-bd"/>
</dbReference>
<dbReference type="Proteomes" id="UP000320496">
    <property type="component" value="Chromosome"/>
</dbReference>
<evidence type="ECO:0000256" key="2">
    <source>
        <dbReference type="ARBA" id="ARBA00022448"/>
    </source>
</evidence>
<keyword evidence="15" id="KW-0460">Magnesium</keyword>
<dbReference type="Pfam" id="PF07664">
    <property type="entry name" value="FeoB_C"/>
    <property type="match status" value="1"/>
</dbReference>
<keyword evidence="8 16" id="KW-1133">Transmembrane helix</keyword>
<dbReference type="AlphaFoldDB" id="A0A517ZCC8"/>
<dbReference type="InterPro" id="IPR011642">
    <property type="entry name" value="Gate_dom"/>
</dbReference>